<keyword evidence="6" id="KW-1185">Reference proteome</keyword>
<dbReference type="KEGG" id="lmb:C9I47_2291"/>
<evidence type="ECO:0000313" key="7">
    <source>
        <dbReference type="Proteomes" id="UP000320431"/>
    </source>
</evidence>
<evidence type="ECO:0000256" key="2">
    <source>
        <dbReference type="SAM" id="Coils"/>
    </source>
</evidence>
<dbReference type="SUPFAM" id="SSF46955">
    <property type="entry name" value="Putative DNA-binding domain"/>
    <property type="match status" value="1"/>
</dbReference>
<dbReference type="GO" id="GO:0003700">
    <property type="term" value="F:DNA-binding transcription factor activity"/>
    <property type="evidence" value="ECO:0007669"/>
    <property type="project" value="InterPro"/>
</dbReference>
<proteinExistence type="predicted"/>
<name>A0A2U9TAQ9_9GAMM</name>
<reference evidence="4 6" key="1">
    <citation type="submission" date="2018-05" db="EMBL/GenBank/DDBJ databases">
        <title>The complete genome of Lysobacter maris HZ9B, a marine bacterium antagonistic against terrestrial plant pathogens.</title>
        <authorList>
            <person name="Zhang X.-Q."/>
        </authorList>
    </citation>
    <scope>NUCLEOTIDE SEQUENCE [LARGE SCALE GENOMIC DNA]</scope>
    <source>
        <strain evidence="4 6">HZ9B</strain>
    </source>
</reference>
<dbReference type="EMBL" id="VICD02000278">
    <property type="protein sequence ID" value="KAB8170740.1"/>
    <property type="molecule type" value="Genomic_DNA"/>
</dbReference>
<dbReference type="Proteomes" id="UP000249447">
    <property type="component" value="Chromosome"/>
</dbReference>
<feature type="domain" description="HTH merR-type" evidence="3">
    <location>
        <begin position="1"/>
        <end position="69"/>
    </location>
</feature>
<feature type="coiled-coil region" evidence="2">
    <location>
        <begin position="74"/>
        <end position="115"/>
    </location>
</feature>
<evidence type="ECO:0000313" key="5">
    <source>
        <dbReference type="EMBL" id="KAB8170740.1"/>
    </source>
</evidence>
<accession>A0A2U9TAQ9</accession>
<dbReference type="CDD" id="cd01109">
    <property type="entry name" value="HTH_YyaN"/>
    <property type="match status" value="1"/>
</dbReference>
<reference evidence="5 7" key="2">
    <citation type="submission" date="2019-10" db="EMBL/GenBank/DDBJ databases">
        <title>Lysobacter alkalisoli sp. nov., isolated from saline-alkaline soil.</title>
        <authorList>
            <person name="Sun J.-Q."/>
        </authorList>
    </citation>
    <scope>NUCLEOTIDE SEQUENCE [LARGE SCALE GENOMIC DNA]</scope>
    <source>
        <strain evidence="5 7">KCTC 42381</strain>
    </source>
</reference>
<dbReference type="PROSITE" id="PS50937">
    <property type="entry name" value="HTH_MERR_2"/>
    <property type="match status" value="1"/>
</dbReference>
<dbReference type="Gene3D" id="1.10.1660.10">
    <property type="match status" value="1"/>
</dbReference>
<dbReference type="Pfam" id="PF13411">
    <property type="entry name" value="MerR_1"/>
    <property type="match status" value="1"/>
</dbReference>
<dbReference type="EMBL" id="CP029843">
    <property type="protein sequence ID" value="AWV07974.1"/>
    <property type="molecule type" value="Genomic_DNA"/>
</dbReference>
<keyword evidence="2" id="KW-0175">Coiled coil</keyword>
<dbReference type="Proteomes" id="UP000320431">
    <property type="component" value="Unassembled WGS sequence"/>
</dbReference>
<evidence type="ECO:0000313" key="4">
    <source>
        <dbReference type="EMBL" id="AWV07974.1"/>
    </source>
</evidence>
<dbReference type="RefSeq" id="WP_111267037.1">
    <property type="nucleotide sequence ID" value="NZ_CP029843.1"/>
</dbReference>
<dbReference type="OrthoDB" id="9808480at2"/>
<dbReference type="PANTHER" id="PTHR30204:SF98">
    <property type="entry name" value="HTH-TYPE TRANSCRIPTIONAL REGULATOR ADHR"/>
    <property type="match status" value="1"/>
</dbReference>
<evidence type="ECO:0000259" key="3">
    <source>
        <dbReference type="PROSITE" id="PS50937"/>
    </source>
</evidence>
<dbReference type="InterPro" id="IPR047057">
    <property type="entry name" value="MerR_fam"/>
</dbReference>
<evidence type="ECO:0000256" key="1">
    <source>
        <dbReference type="ARBA" id="ARBA00023125"/>
    </source>
</evidence>
<dbReference type="PRINTS" id="PR00040">
    <property type="entry name" value="HTHMERR"/>
</dbReference>
<dbReference type="InterPro" id="IPR009061">
    <property type="entry name" value="DNA-bd_dom_put_sf"/>
</dbReference>
<evidence type="ECO:0000313" key="6">
    <source>
        <dbReference type="Proteomes" id="UP000249447"/>
    </source>
</evidence>
<dbReference type="PANTHER" id="PTHR30204">
    <property type="entry name" value="REDOX-CYCLING DRUG-SENSING TRANSCRIPTIONAL ACTIVATOR SOXR"/>
    <property type="match status" value="1"/>
</dbReference>
<dbReference type="GO" id="GO:0003677">
    <property type="term" value="F:DNA binding"/>
    <property type="evidence" value="ECO:0007669"/>
    <property type="project" value="UniProtKB-KW"/>
</dbReference>
<dbReference type="InterPro" id="IPR000551">
    <property type="entry name" value="MerR-type_HTH_dom"/>
</dbReference>
<protein>
    <submittedName>
        <fullName evidence="4">MerR family transcriptional regulator</fullName>
    </submittedName>
</protein>
<dbReference type="SMART" id="SM00422">
    <property type="entry name" value="HTH_MERR"/>
    <property type="match status" value="1"/>
</dbReference>
<keyword evidence="1" id="KW-0238">DNA-binding</keyword>
<dbReference type="AlphaFoldDB" id="A0A2U9TAQ9"/>
<sequence>MNVKEFSSRVGISPHTVRYYEKIGLLRDVHRLANGHRDFSEKDISWIGFVQRLKDTGMPLEQIHRYADLRAEGASTLRERHDLLERHASALEQSLAEQQRHLDRLREKIALYRAAMDGRETRLT</sequence>
<gene>
    <name evidence="4" type="ORF">C9I47_2291</name>
    <name evidence="5" type="ORF">FKV24_015770</name>
</gene>
<organism evidence="4 6">
    <name type="scientific">Marilutibacter maris</name>
    <dbReference type="NCBI Taxonomy" id="1605891"/>
    <lineage>
        <taxon>Bacteria</taxon>
        <taxon>Pseudomonadati</taxon>
        <taxon>Pseudomonadota</taxon>
        <taxon>Gammaproteobacteria</taxon>
        <taxon>Lysobacterales</taxon>
        <taxon>Lysobacteraceae</taxon>
        <taxon>Marilutibacter</taxon>
    </lineage>
</organism>